<dbReference type="InterPro" id="IPR050492">
    <property type="entry name" value="Bact_metal-bind_prot9"/>
</dbReference>
<dbReference type="InterPro" id="IPR006127">
    <property type="entry name" value="ZnuA-like"/>
</dbReference>
<dbReference type="Gene3D" id="3.40.50.1980">
    <property type="entry name" value="Nitrogenase molybdenum iron protein domain"/>
    <property type="match status" value="2"/>
</dbReference>
<evidence type="ECO:0000256" key="5">
    <source>
        <dbReference type="ARBA" id="ARBA00022906"/>
    </source>
</evidence>
<dbReference type="Pfam" id="PF01297">
    <property type="entry name" value="ZnuA"/>
    <property type="match status" value="1"/>
</dbReference>
<keyword evidence="8" id="KW-1185">Reference proteome</keyword>
<keyword evidence="5" id="KW-0862">Zinc</keyword>
<dbReference type="EMBL" id="JAFMPY010000003">
    <property type="protein sequence ID" value="MBO0902539.1"/>
    <property type="molecule type" value="Genomic_DNA"/>
</dbReference>
<evidence type="ECO:0000256" key="3">
    <source>
        <dbReference type="ARBA" id="ARBA00022448"/>
    </source>
</evidence>
<dbReference type="PANTHER" id="PTHR42953:SF3">
    <property type="entry name" value="HIGH-AFFINITY ZINC UPTAKE SYSTEM PROTEIN ZNUA"/>
    <property type="match status" value="1"/>
</dbReference>
<organism evidence="7 8">
    <name type="scientific">Jiella sonneratiae</name>
    <dbReference type="NCBI Taxonomy" id="2816856"/>
    <lineage>
        <taxon>Bacteria</taxon>
        <taxon>Pseudomonadati</taxon>
        <taxon>Pseudomonadota</taxon>
        <taxon>Alphaproteobacteria</taxon>
        <taxon>Hyphomicrobiales</taxon>
        <taxon>Aurantimonadaceae</taxon>
        <taxon>Jiella</taxon>
    </lineage>
</organism>
<dbReference type="PANTHER" id="PTHR42953">
    <property type="entry name" value="HIGH-AFFINITY ZINC UPTAKE SYSTEM PROTEIN ZNUA-RELATED"/>
    <property type="match status" value="1"/>
</dbReference>
<evidence type="ECO:0000313" key="8">
    <source>
        <dbReference type="Proteomes" id="UP000664288"/>
    </source>
</evidence>
<sequence length="335" mass="34606">MPVDASHLAEAKNPAGSGLAAASALIGALVVALAAISPAAAADAPRVVASIKPVNSLVAAVMAGVGEPHLIVRGAGSPHTSALRPSDAAALSEADAIFWIGPQVENFLIKPIGALGTDAATVTLWDAPGVSKLKARSGAMFEPDDDAPSAAEPAADAGAEGDNPYNEHVWLDPENAVAMTKAIAATLERVDPGHADTYRKNAEAYVQRLHAVETEVAAVLKGVPQKPYVVFHDAYQYFEHRFHVPAAGAITVSPEKAPGAARLREIRTKVESVDAACVFTEPEFEPSLVATIVEGTNARTGVLDPLGADLADGPDLYPTLMRNLARDLAACLGKG</sequence>
<keyword evidence="4" id="KW-0732">Signal</keyword>
<keyword evidence="5" id="KW-0406">Ion transport</keyword>
<feature type="compositionally biased region" description="Low complexity" evidence="6">
    <location>
        <begin position="148"/>
        <end position="161"/>
    </location>
</feature>
<accession>A0ABS3IYP5</accession>
<gene>
    <name evidence="7" type="ORF">J1C47_02715</name>
</gene>
<reference evidence="7 8" key="1">
    <citation type="submission" date="2021-03" db="EMBL/GenBank/DDBJ databases">
        <title>Whole genome sequence of Jiella sp. MQZ13P-4.</title>
        <authorList>
            <person name="Tuo L."/>
        </authorList>
    </citation>
    <scope>NUCLEOTIDE SEQUENCE [LARGE SCALE GENOMIC DNA]</scope>
    <source>
        <strain evidence="7 8">MQZ13P-4</strain>
    </source>
</reference>
<evidence type="ECO:0000256" key="4">
    <source>
        <dbReference type="ARBA" id="ARBA00022729"/>
    </source>
</evidence>
<keyword evidence="3" id="KW-0813">Transport</keyword>
<comment type="caution">
    <text evidence="7">The sequence shown here is derived from an EMBL/GenBank/DDBJ whole genome shotgun (WGS) entry which is preliminary data.</text>
</comment>
<keyword evidence="5" id="KW-0864">Zinc transport</keyword>
<proteinExistence type="inferred from homology"/>
<comment type="similarity">
    <text evidence="1">Belongs to the bacterial solute-binding protein 9 family.</text>
</comment>
<name>A0ABS3IYP5_9HYPH</name>
<evidence type="ECO:0000256" key="2">
    <source>
        <dbReference type="ARBA" id="ARBA00015915"/>
    </source>
</evidence>
<dbReference type="SUPFAM" id="SSF53807">
    <property type="entry name" value="Helical backbone' metal receptor"/>
    <property type="match status" value="1"/>
</dbReference>
<dbReference type="Proteomes" id="UP000664288">
    <property type="component" value="Unassembled WGS sequence"/>
</dbReference>
<evidence type="ECO:0000256" key="6">
    <source>
        <dbReference type="SAM" id="MobiDB-lite"/>
    </source>
</evidence>
<evidence type="ECO:0000256" key="1">
    <source>
        <dbReference type="ARBA" id="ARBA00011028"/>
    </source>
</evidence>
<protein>
    <recommendedName>
        <fullName evidence="2">High-affinity zinc uptake system protein ZnuA</fullName>
    </recommendedName>
</protein>
<evidence type="ECO:0000313" key="7">
    <source>
        <dbReference type="EMBL" id="MBO0902539.1"/>
    </source>
</evidence>
<feature type="region of interest" description="Disordered" evidence="6">
    <location>
        <begin position="139"/>
        <end position="161"/>
    </location>
</feature>